<keyword evidence="3" id="KW-1185">Reference proteome</keyword>
<organism evidence="2 3">
    <name type="scientific">Dissostichus mawsoni</name>
    <name type="common">Antarctic cod</name>
    <dbReference type="NCBI Taxonomy" id="36200"/>
    <lineage>
        <taxon>Eukaryota</taxon>
        <taxon>Metazoa</taxon>
        <taxon>Chordata</taxon>
        <taxon>Craniata</taxon>
        <taxon>Vertebrata</taxon>
        <taxon>Euteleostomi</taxon>
        <taxon>Actinopterygii</taxon>
        <taxon>Neopterygii</taxon>
        <taxon>Teleostei</taxon>
        <taxon>Neoteleostei</taxon>
        <taxon>Acanthomorphata</taxon>
        <taxon>Eupercaria</taxon>
        <taxon>Perciformes</taxon>
        <taxon>Notothenioidei</taxon>
        <taxon>Nototheniidae</taxon>
        <taxon>Dissostichus</taxon>
    </lineage>
</organism>
<keyword evidence="1" id="KW-0175">Coiled coil</keyword>
<dbReference type="AlphaFoldDB" id="A0A7J5XYQ3"/>
<name>A0A7J5XYQ3_DISMA</name>
<protein>
    <submittedName>
        <fullName evidence="2">Uncharacterized protein</fullName>
    </submittedName>
</protein>
<gene>
    <name evidence="2" type="ORF">F7725_023598</name>
</gene>
<accession>A0A7J5XYQ3</accession>
<proteinExistence type="predicted"/>
<reference evidence="2 3" key="1">
    <citation type="submission" date="2020-03" db="EMBL/GenBank/DDBJ databases">
        <title>Dissostichus mawsoni Genome sequencing and assembly.</title>
        <authorList>
            <person name="Park H."/>
        </authorList>
    </citation>
    <scope>NUCLEOTIDE SEQUENCE [LARGE SCALE GENOMIC DNA]</scope>
    <source>
        <strain evidence="2">DM0001</strain>
        <tissue evidence="2">Muscle</tissue>
    </source>
</reference>
<sequence length="97" mass="11066">MLLSCVNNFLSDVKKWTHCACVSNVSDEPPTELLSVAEEDTGSQLMEESKSLEKLLDELSEAVKTLSLLLTRKEERKRKCWTRVARILDNVFFLSMS</sequence>
<dbReference type="Proteomes" id="UP000518266">
    <property type="component" value="Unassembled WGS sequence"/>
</dbReference>
<evidence type="ECO:0000313" key="3">
    <source>
        <dbReference type="Proteomes" id="UP000518266"/>
    </source>
</evidence>
<comment type="caution">
    <text evidence="2">The sequence shown here is derived from an EMBL/GenBank/DDBJ whole genome shotgun (WGS) entry which is preliminary data.</text>
</comment>
<dbReference type="EMBL" id="JAAKFY010000019">
    <property type="protein sequence ID" value="KAF3841647.1"/>
    <property type="molecule type" value="Genomic_DNA"/>
</dbReference>
<evidence type="ECO:0000313" key="2">
    <source>
        <dbReference type="EMBL" id="KAF3841647.1"/>
    </source>
</evidence>
<feature type="coiled-coil region" evidence="1">
    <location>
        <begin position="42"/>
        <end position="76"/>
    </location>
</feature>
<evidence type="ECO:0000256" key="1">
    <source>
        <dbReference type="SAM" id="Coils"/>
    </source>
</evidence>